<feature type="domain" description="Alpha-D-phosphohexomutase alpha/beta/alpha" evidence="14">
    <location>
        <begin position="475"/>
        <end position="572"/>
    </location>
</feature>
<keyword evidence="7" id="KW-0479">Metal-binding</keyword>
<evidence type="ECO:0000259" key="14">
    <source>
        <dbReference type="Pfam" id="PF02879"/>
    </source>
</evidence>
<dbReference type="PRINTS" id="PR00509">
    <property type="entry name" value="PGMPMM"/>
</dbReference>
<dbReference type="EC" id="5.4.2.8" evidence="5"/>
<feature type="region of interest" description="Disordered" evidence="10">
    <location>
        <begin position="297"/>
        <end position="322"/>
    </location>
</feature>
<feature type="domain" description="Alpha-D-phosphohexomutase alpha/beta/alpha" evidence="15">
    <location>
        <begin position="577"/>
        <end position="684"/>
    </location>
</feature>
<evidence type="ECO:0000256" key="5">
    <source>
        <dbReference type="ARBA" id="ARBA00012730"/>
    </source>
</evidence>
<dbReference type="InterPro" id="IPR005843">
    <property type="entry name" value="A-D-PHexomutase_C"/>
</dbReference>
<evidence type="ECO:0000256" key="10">
    <source>
        <dbReference type="SAM" id="MobiDB-lite"/>
    </source>
</evidence>
<keyword evidence="11" id="KW-1133">Transmembrane helix</keyword>
<dbReference type="Gene3D" id="3.30.310.50">
    <property type="entry name" value="Alpha-D-phosphohexomutase, C-terminal domain"/>
    <property type="match status" value="1"/>
</dbReference>
<dbReference type="InterPro" id="IPR005841">
    <property type="entry name" value="Alpha-D-phosphohexomutase_SF"/>
</dbReference>
<dbReference type="SUPFAM" id="SSF55957">
    <property type="entry name" value="Phosphoglucomutase, C-terminal domain"/>
    <property type="match status" value="1"/>
</dbReference>
<evidence type="ECO:0000256" key="4">
    <source>
        <dbReference type="ARBA" id="ARBA00010231"/>
    </source>
</evidence>
<evidence type="ECO:0000259" key="13">
    <source>
        <dbReference type="Pfam" id="PF02878"/>
    </source>
</evidence>
<dbReference type="Gene3D" id="3.40.120.10">
    <property type="entry name" value="Alpha-D-Glucose-1,6-Bisphosphate, subunit A, domain 3"/>
    <property type="match status" value="3"/>
</dbReference>
<dbReference type="InterPro" id="IPR005845">
    <property type="entry name" value="A-D-PHexomutase_a/b/a-II"/>
</dbReference>
<comment type="caution">
    <text evidence="16">The sequence shown here is derived from an EMBL/GenBank/DDBJ whole genome shotgun (WGS) entry which is preliminary data.</text>
</comment>
<comment type="catalytic activity">
    <reaction evidence="1">
        <text>alpha-D-mannose 1-phosphate = D-mannose 6-phosphate</text>
        <dbReference type="Rhea" id="RHEA:11140"/>
        <dbReference type="ChEBI" id="CHEBI:58409"/>
        <dbReference type="ChEBI" id="CHEBI:58735"/>
        <dbReference type="EC" id="5.4.2.8"/>
    </reaction>
</comment>
<dbReference type="EMBL" id="JAGKTC010000001">
    <property type="protein sequence ID" value="MBP3984181.1"/>
    <property type="molecule type" value="Genomic_DNA"/>
</dbReference>
<dbReference type="Proteomes" id="UP000673447">
    <property type="component" value="Unassembled WGS sequence"/>
</dbReference>
<dbReference type="Pfam" id="PF02879">
    <property type="entry name" value="PGM_PMM_II"/>
    <property type="match status" value="1"/>
</dbReference>
<dbReference type="InterPro" id="IPR036900">
    <property type="entry name" value="A-D-PHexomutase_C_sf"/>
</dbReference>
<dbReference type="PANTHER" id="PTHR43771">
    <property type="entry name" value="PHOSPHOMANNOMUTASE"/>
    <property type="match status" value="1"/>
</dbReference>
<dbReference type="SUPFAM" id="SSF53738">
    <property type="entry name" value="Phosphoglucomutase, first 3 domains"/>
    <property type="match status" value="3"/>
</dbReference>
<evidence type="ECO:0000256" key="9">
    <source>
        <dbReference type="ARBA" id="ARBA00023235"/>
    </source>
</evidence>
<protein>
    <recommendedName>
        <fullName evidence="5">phosphomannomutase</fullName>
        <ecNumber evidence="5">5.4.2.8</ecNumber>
    </recommendedName>
</protein>
<keyword evidence="6" id="KW-0597">Phosphoprotein</keyword>
<dbReference type="FunFam" id="3.40.120.10:FF:000021">
    <property type="entry name" value="Phosphomannomutase/phosphoglucomutase"/>
    <property type="match status" value="1"/>
</dbReference>
<dbReference type="InterPro" id="IPR005846">
    <property type="entry name" value="A-D-PHexomutase_a/b/a-III"/>
</dbReference>
<reference evidence="16" key="2">
    <citation type="submission" date="2021-03" db="EMBL/GenBank/DDBJ databases">
        <authorList>
            <person name="Cao W."/>
        </authorList>
    </citation>
    <scope>NUCLEOTIDE SEQUENCE</scope>
    <source>
        <strain evidence="16">110414</strain>
    </source>
</reference>
<dbReference type="GO" id="GO:0004615">
    <property type="term" value="F:phosphomannomutase activity"/>
    <property type="evidence" value="ECO:0007669"/>
    <property type="project" value="UniProtKB-EC"/>
</dbReference>
<feature type="transmembrane region" description="Helical" evidence="11">
    <location>
        <begin position="21"/>
        <end position="38"/>
    </location>
</feature>
<dbReference type="Pfam" id="PF00408">
    <property type="entry name" value="PGM_PMM_IV"/>
    <property type="match status" value="1"/>
</dbReference>
<dbReference type="InterPro" id="IPR005844">
    <property type="entry name" value="A-D-PHexomutase_a/b/a-I"/>
</dbReference>
<evidence type="ECO:0000256" key="2">
    <source>
        <dbReference type="ARBA" id="ARBA00001946"/>
    </source>
</evidence>
<evidence type="ECO:0000313" key="17">
    <source>
        <dbReference type="Proteomes" id="UP000673447"/>
    </source>
</evidence>
<keyword evidence="11" id="KW-0812">Transmembrane</keyword>
<keyword evidence="11" id="KW-0472">Membrane</keyword>
<feature type="domain" description="Alpha-D-phosphohexomutase alpha/beta/alpha" evidence="13">
    <location>
        <begin position="328"/>
        <end position="453"/>
    </location>
</feature>
<comment type="cofactor">
    <cofactor evidence="2">
        <name>Mg(2+)</name>
        <dbReference type="ChEBI" id="CHEBI:18420"/>
    </cofactor>
</comment>
<comment type="pathway">
    <text evidence="3">Nucleotide-sugar biosynthesis; GDP-alpha-D-mannose biosynthesis; alpha-D-mannose 1-phosphate from D-fructose 6-phosphate: step 2/2.</text>
</comment>
<gene>
    <name evidence="16" type="ORF">J5837_07030</name>
</gene>
<dbReference type="InterPro" id="IPR016055">
    <property type="entry name" value="A-D-PHexomutase_a/b/a-I/II/III"/>
</dbReference>
<proteinExistence type="inferred from homology"/>
<evidence type="ECO:0000256" key="3">
    <source>
        <dbReference type="ARBA" id="ARBA00004699"/>
    </source>
</evidence>
<organism evidence="16 17">
    <name type="scientific">Pseudoxanthomonas helianthi</name>
    <dbReference type="NCBI Taxonomy" id="1453541"/>
    <lineage>
        <taxon>Bacteria</taxon>
        <taxon>Pseudomonadati</taxon>
        <taxon>Pseudomonadota</taxon>
        <taxon>Gammaproteobacteria</taxon>
        <taxon>Lysobacterales</taxon>
        <taxon>Lysobacteraceae</taxon>
        <taxon>Pseudoxanthomonas</taxon>
    </lineage>
</organism>
<evidence type="ECO:0000256" key="6">
    <source>
        <dbReference type="ARBA" id="ARBA00022553"/>
    </source>
</evidence>
<dbReference type="Pfam" id="PF02880">
    <property type="entry name" value="PGM_PMM_III"/>
    <property type="match status" value="1"/>
</dbReference>
<evidence type="ECO:0000259" key="15">
    <source>
        <dbReference type="Pfam" id="PF02880"/>
    </source>
</evidence>
<dbReference type="CDD" id="cd03089">
    <property type="entry name" value="PMM_PGM"/>
    <property type="match status" value="1"/>
</dbReference>
<evidence type="ECO:0000256" key="8">
    <source>
        <dbReference type="ARBA" id="ARBA00022842"/>
    </source>
</evidence>
<keyword evidence="17" id="KW-1185">Reference proteome</keyword>
<feature type="transmembrane region" description="Helical" evidence="11">
    <location>
        <begin position="244"/>
        <end position="266"/>
    </location>
</feature>
<evidence type="ECO:0000256" key="1">
    <source>
        <dbReference type="ARBA" id="ARBA00000586"/>
    </source>
</evidence>
<evidence type="ECO:0000256" key="7">
    <source>
        <dbReference type="ARBA" id="ARBA00022723"/>
    </source>
</evidence>
<reference evidence="16" key="1">
    <citation type="journal article" date="2016" name="Int. J. Syst. Evol. Microbiol.">
        <title>Pseudoxanthomonas helianthi sp. nov., isolated from roots of Jerusalem artichoke (Helianthus tuberosus).</title>
        <authorList>
            <person name="Kittiwongwattana C."/>
            <person name="Thawai C."/>
        </authorList>
    </citation>
    <scope>NUCLEOTIDE SEQUENCE</scope>
    <source>
        <strain evidence="16">110414</strain>
    </source>
</reference>
<dbReference type="RefSeq" id="WP_210535964.1">
    <property type="nucleotide sequence ID" value="NZ_JAGKTC010000001.1"/>
</dbReference>
<dbReference type="GO" id="GO:0005975">
    <property type="term" value="P:carbohydrate metabolic process"/>
    <property type="evidence" value="ECO:0007669"/>
    <property type="project" value="InterPro"/>
</dbReference>
<dbReference type="PANTHER" id="PTHR43771:SF2">
    <property type="entry name" value="PHOSPHOMANNOMUTASE_PHOSPHOGLUCOMUTASE"/>
    <property type="match status" value="1"/>
</dbReference>
<dbReference type="Pfam" id="PF02878">
    <property type="entry name" value="PGM_PMM_I"/>
    <property type="match status" value="1"/>
</dbReference>
<feature type="compositionally biased region" description="Pro residues" evidence="10">
    <location>
        <begin position="300"/>
        <end position="309"/>
    </location>
</feature>
<feature type="domain" description="Alpha-D-phosphohexomutase C-terminal" evidence="12">
    <location>
        <begin position="692"/>
        <end position="773"/>
    </location>
</feature>
<sequence>MANSRTGDFRLGALPARLWQALAALLGVLALWLGWSAYSQWRDEGTLRALEGLRDHVVASAGQALAAQRKQLEQRLASPPVQAALASGNLVDASSALAQGWNGAKQVEIVPFDLEAAYAGLPKSGYARLALLEGAMQANAAVAGSVRDGAANALGVAAPAYDADKRLHGIAFAMLPQSPLTAVLQGAEPPSGTYLALRHGTAVLLEKGDTALAEHSDSLARAVPGSPLRVVAAVPDAASGPLGLGWQGCAVAALLCVVLAVLALVGPRLGFSKFRMRGKGGESPATEAELTLQQAVQRAPVPPPPPPVPVHENTSASPPSSDELDPGIFRAYDIRGVVGQNLDVRVAEQIGQAIGTVMQEQGLNDIVVGRDGRLSGPDLAAGLIEGLRKAGRNVVDIGMVPTPVAYFGAYQLRTGCCVSVTGSHNPPDYNGFKIVIGAQTLSGDAITDLYRRIRDGRLFEAPAHASLQQRDLAPDYIQRIAGDIHLARPLKVVVDAGNGVAGEIAPKLLEAIGAEVIPLYCDIDGTFPNHHPDPSEPHNLEDLVKSVAQFDADLGLAFDGDGDRLGVVTKDGHNIFPDRLLMLFAADVLDRNMGAQVIYDVKCTGKLHGWIVQHGGEPLMWQTGHSLIKAKMRETGAALAGEMSGHFFFQERWYGFDDGLYSAARLLEILAARPDVPSEVLDALPSGVATPEIKVDVPSGDPHAVVARFIQRAHLVRAVRFEGAELSTIDGLRADWPDGWGLMRASNTTPVLVLRFEADNREALGRIQGAFRDHLREVAADLKPTF</sequence>
<accession>A0A941ATE6</accession>
<comment type="similarity">
    <text evidence="4">Belongs to the phosphohexose mutase family.</text>
</comment>
<name>A0A941ATE6_9GAMM</name>
<keyword evidence="9" id="KW-0413">Isomerase</keyword>
<evidence type="ECO:0000256" key="11">
    <source>
        <dbReference type="SAM" id="Phobius"/>
    </source>
</evidence>
<evidence type="ECO:0000313" key="16">
    <source>
        <dbReference type="EMBL" id="MBP3984181.1"/>
    </source>
</evidence>
<evidence type="ECO:0000259" key="12">
    <source>
        <dbReference type="Pfam" id="PF00408"/>
    </source>
</evidence>
<keyword evidence="8" id="KW-0460">Magnesium</keyword>
<dbReference type="AlphaFoldDB" id="A0A941ATE6"/>
<dbReference type="GO" id="GO:0046872">
    <property type="term" value="F:metal ion binding"/>
    <property type="evidence" value="ECO:0007669"/>
    <property type="project" value="UniProtKB-KW"/>
</dbReference>